<sequence length="312" mass="33862">MVFVAAFLSSLLILSASSPGNALSLNHYEQTCPIAEWIVAQTVKAATKKDKTVPAALLRMHFHDCFIRGCDGSILLHSKGNNKAEKDAPPNGSMHAFYVIDDAKKAVEALCPGVVSCADILAFAARDAVVLSGGPTWEVPKGRKDGRTSKASETTTLPSPTFNISQLQHNFSLRGLSIEDLAALLGAHTLGFAHCSSFESRINKNNLDPTINPTFAERLRNICPIHNKAKNAGANMDPSSTMFDNTYYRLLLQRKSLFASDEALLSHPKTKSLVYKFATSHKAFKEAFVKSIIKLSSINGGQEIRKNCGVVN</sequence>
<dbReference type="EMBL" id="CM051400">
    <property type="protein sequence ID" value="KAJ4714136.1"/>
    <property type="molecule type" value="Genomic_DNA"/>
</dbReference>
<reference evidence="1 2" key="1">
    <citation type="journal article" date="2023" name="Science">
        <title>Complex scaffold remodeling in plant triterpene biosynthesis.</title>
        <authorList>
            <person name="De La Pena R."/>
            <person name="Hodgson H."/>
            <person name="Liu J.C."/>
            <person name="Stephenson M.J."/>
            <person name="Martin A.C."/>
            <person name="Owen C."/>
            <person name="Harkess A."/>
            <person name="Leebens-Mack J."/>
            <person name="Jimenez L.E."/>
            <person name="Osbourn A."/>
            <person name="Sattely E.S."/>
        </authorList>
    </citation>
    <scope>NUCLEOTIDE SEQUENCE [LARGE SCALE GENOMIC DNA]</scope>
    <source>
        <strain evidence="2">cv. JPN11</strain>
        <tissue evidence="1">Leaf</tissue>
    </source>
</reference>
<dbReference type="Proteomes" id="UP001164539">
    <property type="component" value="Chromosome 7"/>
</dbReference>
<protein>
    <submittedName>
        <fullName evidence="1">Peroxidase</fullName>
    </submittedName>
</protein>
<organism evidence="1 2">
    <name type="scientific">Melia azedarach</name>
    <name type="common">Chinaberry tree</name>
    <dbReference type="NCBI Taxonomy" id="155640"/>
    <lineage>
        <taxon>Eukaryota</taxon>
        <taxon>Viridiplantae</taxon>
        <taxon>Streptophyta</taxon>
        <taxon>Embryophyta</taxon>
        <taxon>Tracheophyta</taxon>
        <taxon>Spermatophyta</taxon>
        <taxon>Magnoliopsida</taxon>
        <taxon>eudicotyledons</taxon>
        <taxon>Gunneridae</taxon>
        <taxon>Pentapetalae</taxon>
        <taxon>rosids</taxon>
        <taxon>malvids</taxon>
        <taxon>Sapindales</taxon>
        <taxon>Meliaceae</taxon>
        <taxon>Melia</taxon>
    </lineage>
</organism>
<keyword evidence="1" id="KW-0575">Peroxidase</keyword>
<evidence type="ECO:0000313" key="2">
    <source>
        <dbReference type="Proteomes" id="UP001164539"/>
    </source>
</evidence>
<keyword evidence="2" id="KW-1185">Reference proteome</keyword>
<comment type="caution">
    <text evidence="1">The sequence shown here is derived from an EMBL/GenBank/DDBJ whole genome shotgun (WGS) entry which is preliminary data.</text>
</comment>
<proteinExistence type="predicted"/>
<accession>A0ACC1XSH4</accession>
<name>A0ACC1XSH4_MELAZ</name>
<evidence type="ECO:0000313" key="1">
    <source>
        <dbReference type="EMBL" id="KAJ4714136.1"/>
    </source>
</evidence>
<gene>
    <name evidence="1" type="ORF">OWV82_012665</name>
</gene>
<keyword evidence="1" id="KW-0560">Oxidoreductase</keyword>